<dbReference type="PANTHER" id="PTHR30055:SF226">
    <property type="entry name" value="HTH-TYPE TRANSCRIPTIONAL REGULATOR PKSA"/>
    <property type="match status" value="1"/>
</dbReference>
<sequence length="202" mass="21564">MGRTFTESARRRQIVEAAIEVIAETGYAKASFARIAEQAGLSSTGMISYYFAGKDDLMREVVTEVLRVSQEYMLPRVTAAVGPRARLRVSIESNVELVSVYPKHLAALIAVLAGLGPLDQSQVEFAAGQRAVLAAQEQAVREAQAAGEFGAFDPAVLVTAVRGAIDALVVRAVAEPGLNIAAAARELADLFDRATRPPTTRH</sequence>
<dbReference type="SUPFAM" id="SSF46689">
    <property type="entry name" value="Homeodomain-like"/>
    <property type="match status" value="1"/>
</dbReference>
<protein>
    <submittedName>
        <fullName evidence="4">TetR/AcrR family transcriptional regulator</fullName>
    </submittedName>
</protein>
<feature type="domain" description="HTH tetR-type" evidence="3">
    <location>
        <begin position="8"/>
        <end position="69"/>
    </location>
</feature>
<dbReference type="RefSeq" id="WP_407987448.1">
    <property type="nucleotide sequence ID" value="NZ_AP035881.2"/>
</dbReference>
<evidence type="ECO:0000256" key="1">
    <source>
        <dbReference type="ARBA" id="ARBA00023125"/>
    </source>
</evidence>
<keyword evidence="1 2" id="KW-0238">DNA-binding</keyword>
<accession>A0AB33JX16</accession>
<gene>
    <name evidence="4" type="ORF">KCMC57_12550</name>
</gene>
<comment type="caution">
    <text evidence="2">Lacks conserved residue(s) required for the propagation of feature annotation.</text>
</comment>
<organism evidence="4">
    <name type="scientific">Kitasatospora sp. CMC57</name>
    <dbReference type="NCBI Taxonomy" id="3231513"/>
    <lineage>
        <taxon>Bacteria</taxon>
        <taxon>Bacillati</taxon>
        <taxon>Actinomycetota</taxon>
        <taxon>Actinomycetes</taxon>
        <taxon>Kitasatosporales</taxon>
        <taxon>Streptomycetaceae</taxon>
        <taxon>Kitasatospora</taxon>
    </lineage>
</organism>
<dbReference type="Pfam" id="PF00440">
    <property type="entry name" value="TetR_N"/>
    <property type="match status" value="1"/>
</dbReference>
<dbReference type="EMBL" id="AP035881">
    <property type="protein sequence ID" value="BFP44887.1"/>
    <property type="molecule type" value="Genomic_DNA"/>
</dbReference>
<evidence type="ECO:0000259" key="3">
    <source>
        <dbReference type="PROSITE" id="PS50977"/>
    </source>
</evidence>
<reference evidence="4" key="1">
    <citation type="submission" date="2024-07" db="EMBL/GenBank/DDBJ databases">
        <title>Complete genome sequences of cellulolytic bacteria, Kitasatospora sp. CMC57 and Streptomyces sp. CMC78, isolated from Japanese agricultural soil.</title>
        <authorList>
            <person name="Hashimoto T."/>
            <person name="Ito M."/>
            <person name="Iwamoto M."/>
            <person name="Fukahori D."/>
            <person name="Shoda T."/>
            <person name="Sakoda M."/>
            <person name="Morohoshi T."/>
            <person name="Mitsuboshi M."/>
            <person name="Nishizawa T."/>
        </authorList>
    </citation>
    <scope>NUCLEOTIDE SEQUENCE</scope>
    <source>
        <strain evidence="4">CMC57</strain>
    </source>
</reference>
<dbReference type="InterPro" id="IPR036271">
    <property type="entry name" value="Tet_transcr_reg_TetR-rel_C_sf"/>
</dbReference>
<dbReference type="GO" id="GO:0003700">
    <property type="term" value="F:DNA-binding transcription factor activity"/>
    <property type="evidence" value="ECO:0007669"/>
    <property type="project" value="TreeGrafter"/>
</dbReference>
<dbReference type="GO" id="GO:0000976">
    <property type="term" value="F:transcription cis-regulatory region binding"/>
    <property type="evidence" value="ECO:0007669"/>
    <property type="project" value="TreeGrafter"/>
</dbReference>
<dbReference type="InterPro" id="IPR009057">
    <property type="entry name" value="Homeodomain-like_sf"/>
</dbReference>
<evidence type="ECO:0000256" key="2">
    <source>
        <dbReference type="PROSITE-ProRule" id="PRU00335"/>
    </source>
</evidence>
<dbReference type="PROSITE" id="PS50977">
    <property type="entry name" value="HTH_TETR_2"/>
    <property type="match status" value="1"/>
</dbReference>
<dbReference type="Gene3D" id="1.10.357.10">
    <property type="entry name" value="Tetracycline Repressor, domain 2"/>
    <property type="match status" value="1"/>
</dbReference>
<dbReference type="InterPro" id="IPR001647">
    <property type="entry name" value="HTH_TetR"/>
</dbReference>
<proteinExistence type="predicted"/>
<dbReference type="InterPro" id="IPR050109">
    <property type="entry name" value="HTH-type_TetR-like_transc_reg"/>
</dbReference>
<dbReference type="SUPFAM" id="SSF48498">
    <property type="entry name" value="Tetracyclin repressor-like, C-terminal domain"/>
    <property type="match status" value="1"/>
</dbReference>
<dbReference type="PANTHER" id="PTHR30055">
    <property type="entry name" value="HTH-TYPE TRANSCRIPTIONAL REGULATOR RUTR"/>
    <property type="match status" value="1"/>
</dbReference>
<dbReference type="Gene3D" id="1.10.10.60">
    <property type="entry name" value="Homeodomain-like"/>
    <property type="match status" value="1"/>
</dbReference>
<evidence type="ECO:0000313" key="4">
    <source>
        <dbReference type="EMBL" id="BFP44887.1"/>
    </source>
</evidence>
<dbReference type="AlphaFoldDB" id="A0AB33JX16"/>
<name>A0AB33JX16_9ACTN</name>